<evidence type="ECO:0000313" key="1">
    <source>
        <dbReference type="EMBL" id="NEU73327.1"/>
    </source>
</evidence>
<dbReference type="Pfam" id="PF21826">
    <property type="entry name" value="DUF6887"/>
    <property type="match status" value="1"/>
</dbReference>
<accession>A0A846H6N0</accession>
<dbReference type="InterPro" id="IPR054053">
    <property type="entry name" value="DUF6887"/>
</dbReference>
<proteinExistence type="predicted"/>
<keyword evidence="2" id="KW-1185">Reference proteome</keyword>
<name>A0A846H6N0_9CYAN</name>
<dbReference type="EMBL" id="JTCM02000021">
    <property type="protein sequence ID" value="NEU73327.1"/>
    <property type="molecule type" value="Genomic_DNA"/>
</dbReference>
<gene>
    <name evidence="1" type="ORF">PI95_012305</name>
</gene>
<dbReference type="Proteomes" id="UP000031549">
    <property type="component" value="Unassembled WGS sequence"/>
</dbReference>
<sequence>MTQPNYELLTEAELREYVRFNPQDEDAFQHYLTIVRAKPGRVVTRTEEEFDAELRKRIAQEATQ</sequence>
<protein>
    <submittedName>
        <fullName evidence="1">Uncharacterized protein</fullName>
    </submittedName>
</protein>
<dbReference type="RefSeq" id="WP_039747864.1">
    <property type="nucleotide sequence ID" value="NZ_JTCM02000021.1"/>
</dbReference>
<reference evidence="1 2" key="1">
    <citation type="journal article" date="2015" name="Genome Announc.">
        <title>Draft Genome Sequence of Cyanobacterium Hassallia byssoidea Strain VB512170, Isolated from Monuments in India.</title>
        <authorList>
            <person name="Singh D."/>
            <person name="Chandrababunaidu M.M."/>
            <person name="Panda A."/>
            <person name="Sen D."/>
            <person name="Bhattacharyya S."/>
            <person name="Adhikary S.P."/>
            <person name="Tripathy S."/>
        </authorList>
    </citation>
    <scope>NUCLEOTIDE SEQUENCE [LARGE SCALE GENOMIC DNA]</scope>
    <source>
        <strain evidence="1 2">VB512170</strain>
    </source>
</reference>
<dbReference type="AlphaFoldDB" id="A0A846H6N0"/>
<evidence type="ECO:0000313" key="2">
    <source>
        <dbReference type="Proteomes" id="UP000031549"/>
    </source>
</evidence>
<organism evidence="1 2">
    <name type="scientific">Hassallia byssoidea VB512170</name>
    <dbReference type="NCBI Taxonomy" id="1304833"/>
    <lineage>
        <taxon>Bacteria</taxon>
        <taxon>Bacillati</taxon>
        <taxon>Cyanobacteriota</taxon>
        <taxon>Cyanophyceae</taxon>
        <taxon>Nostocales</taxon>
        <taxon>Tolypothrichaceae</taxon>
        <taxon>Hassallia</taxon>
    </lineage>
</organism>
<comment type="caution">
    <text evidence="1">The sequence shown here is derived from an EMBL/GenBank/DDBJ whole genome shotgun (WGS) entry which is preliminary data.</text>
</comment>